<reference evidence="1 2" key="2">
    <citation type="submission" date="2018-11" db="EMBL/GenBank/DDBJ databases">
        <authorList>
            <consortium name="Pathogen Informatics"/>
        </authorList>
    </citation>
    <scope>NUCLEOTIDE SEQUENCE [LARGE SCALE GENOMIC DNA]</scope>
    <source>
        <strain evidence="1 2">MHpl1</strain>
    </source>
</reference>
<protein>
    <submittedName>
        <fullName evidence="3">INCENP_ARK-bind domain-containing protein</fullName>
    </submittedName>
</protein>
<accession>A0A0N4WRY1</accession>
<gene>
    <name evidence="1" type="ORF">HPLM_LOCUS14257</name>
</gene>
<dbReference type="EMBL" id="UZAF01018502">
    <property type="protein sequence ID" value="VDO52281.1"/>
    <property type="molecule type" value="Genomic_DNA"/>
</dbReference>
<evidence type="ECO:0000313" key="2">
    <source>
        <dbReference type="Proteomes" id="UP000268014"/>
    </source>
</evidence>
<keyword evidence="2" id="KW-1185">Reference proteome</keyword>
<name>A0A0N4WRY1_HAEPC</name>
<dbReference type="AlphaFoldDB" id="A0A0N4WRY1"/>
<evidence type="ECO:0000313" key="3">
    <source>
        <dbReference type="WBParaSite" id="HPLM_0001426501-mRNA-1"/>
    </source>
</evidence>
<sequence>MVARIDEGTCATDVSAAACSKEQLFPSLRCSVQGQSDDDVLNLATMPRNFRKFDTEDKVSMTLGEFFKSQPPSFWEDEIGKLPERCRRAVHSDAAYLS</sequence>
<dbReference type="Proteomes" id="UP000268014">
    <property type="component" value="Unassembled WGS sequence"/>
</dbReference>
<organism evidence="3">
    <name type="scientific">Haemonchus placei</name>
    <name type="common">Barber's pole worm</name>
    <dbReference type="NCBI Taxonomy" id="6290"/>
    <lineage>
        <taxon>Eukaryota</taxon>
        <taxon>Metazoa</taxon>
        <taxon>Ecdysozoa</taxon>
        <taxon>Nematoda</taxon>
        <taxon>Chromadorea</taxon>
        <taxon>Rhabditida</taxon>
        <taxon>Rhabditina</taxon>
        <taxon>Rhabditomorpha</taxon>
        <taxon>Strongyloidea</taxon>
        <taxon>Trichostrongylidae</taxon>
        <taxon>Haemonchus</taxon>
    </lineage>
</organism>
<evidence type="ECO:0000313" key="1">
    <source>
        <dbReference type="EMBL" id="VDO52281.1"/>
    </source>
</evidence>
<dbReference type="WBParaSite" id="HPLM_0001426501-mRNA-1">
    <property type="protein sequence ID" value="HPLM_0001426501-mRNA-1"/>
    <property type="gene ID" value="HPLM_0001426501"/>
</dbReference>
<proteinExistence type="predicted"/>
<dbReference type="OrthoDB" id="9970333at2759"/>
<reference evidence="3" key="1">
    <citation type="submission" date="2017-02" db="UniProtKB">
        <authorList>
            <consortium name="WormBaseParasite"/>
        </authorList>
    </citation>
    <scope>IDENTIFICATION</scope>
</reference>